<evidence type="ECO:0000313" key="3">
    <source>
        <dbReference type="WBParaSite" id="Pan_g12488.t1"/>
    </source>
</evidence>
<feature type="chain" id="PRO_5028905028" evidence="1">
    <location>
        <begin position="19"/>
        <end position="134"/>
    </location>
</feature>
<reference evidence="3" key="2">
    <citation type="submission" date="2020-10" db="UniProtKB">
        <authorList>
            <consortium name="WormBaseParasite"/>
        </authorList>
    </citation>
    <scope>IDENTIFICATION</scope>
</reference>
<dbReference type="WBParaSite" id="Pan_g12488.t1">
    <property type="protein sequence ID" value="Pan_g12488.t1"/>
    <property type="gene ID" value="Pan_g12488"/>
</dbReference>
<sequence length="134" mass="15054">MMFALIAMFLITIAFALSTPPPTDVKTTTVTDPYAECLSANIKIVYDVCEISKNGDICANAKGSNAAWSTEQKAMLIAKKSCKNGYNSAEIKHIFCCNTKNCFYRCKNTVTPVPEVPELSHHSRYHRRHAHYKY</sequence>
<dbReference type="Proteomes" id="UP000492821">
    <property type="component" value="Unassembled WGS sequence"/>
</dbReference>
<evidence type="ECO:0000256" key="1">
    <source>
        <dbReference type="SAM" id="SignalP"/>
    </source>
</evidence>
<name>A0A7E4UT10_PANRE</name>
<dbReference type="AlphaFoldDB" id="A0A7E4UT10"/>
<accession>A0A7E4UT10</accession>
<proteinExistence type="predicted"/>
<protein>
    <submittedName>
        <fullName evidence="3">Activin_recp domain-containing protein</fullName>
    </submittedName>
</protein>
<evidence type="ECO:0000313" key="2">
    <source>
        <dbReference type="Proteomes" id="UP000492821"/>
    </source>
</evidence>
<keyword evidence="2" id="KW-1185">Reference proteome</keyword>
<organism evidence="2 3">
    <name type="scientific">Panagrellus redivivus</name>
    <name type="common">Microworm</name>
    <dbReference type="NCBI Taxonomy" id="6233"/>
    <lineage>
        <taxon>Eukaryota</taxon>
        <taxon>Metazoa</taxon>
        <taxon>Ecdysozoa</taxon>
        <taxon>Nematoda</taxon>
        <taxon>Chromadorea</taxon>
        <taxon>Rhabditida</taxon>
        <taxon>Tylenchina</taxon>
        <taxon>Panagrolaimomorpha</taxon>
        <taxon>Panagrolaimoidea</taxon>
        <taxon>Panagrolaimidae</taxon>
        <taxon>Panagrellus</taxon>
    </lineage>
</organism>
<keyword evidence="1" id="KW-0732">Signal</keyword>
<reference evidence="2" key="1">
    <citation type="journal article" date="2013" name="Genetics">
        <title>The draft genome and transcriptome of Panagrellus redivivus are shaped by the harsh demands of a free-living lifestyle.</title>
        <authorList>
            <person name="Srinivasan J."/>
            <person name="Dillman A.R."/>
            <person name="Macchietto M.G."/>
            <person name="Heikkinen L."/>
            <person name="Lakso M."/>
            <person name="Fracchia K.M."/>
            <person name="Antoshechkin I."/>
            <person name="Mortazavi A."/>
            <person name="Wong G."/>
            <person name="Sternberg P.W."/>
        </authorList>
    </citation>
    <scope>NUCLEOTIDE SEQUENCE [LARGE SCALE GENOMIC DNA]</scope>
    <source>
        <strain evidence="2">MT8872</strain>
    </source>
</reference>
<feature type="signal peptide" evidence="1">
    <location>
        <begin position="1"/>
        <end position="18"/>
    </location>
</feature>